<feature type="transmembrane region" description="Helical" evidence="1">
    <location>
        <begin position="94"/>
        <end position="118"/>
    </location>
</feature>
<accession>A0A914Q874</accession>
<organism evidence="2 3">
    <name type="scientific">Panagrolaimus davidi</name>
    <dbReference type="NCBI Taxonomy" id="227884"/>
    <lineage>
        <taxon>Eukaryota</taxon>
        <taxon>Metazoa</taxon>
        <taxon>Ecdysozoa</taxon>
        <taxon>Nematoda</taxon>
        <taxon>Chromadorea</taxon>
        <taxon>Rhabditida</taxon>
        <taxon>Tylenchina</taxon>
        <taxon>Panagrolaimomorpha</taxon>
        <taxon>Panagrolaimoidea</taxon>
        <taxon>Panagrolaimidae</taxon>
        <taxon>Panagrolaimus</taxon>
    </lineage>
</organism>
<keyword evidence="1" id="KW-1133">Transmembrane helix</keyword>
<feature type="transmembrane region" description="Helical" evidence="1">
    <location>
        <begin position="47"/>
        <end position="69"/>
    </location>
</feature>
<dbReference type="GO" id="GO:0005886">
    <property type="term" value="C:plasma membrane"/>
    <property type="evidence" value="ECO:0007669"/>
    <property type="project" value="TreeGrafter"/>
</dbReference>
<evidence type="ECO:0000313" key="2">
    <source>
        <dbReference type="Proteomes" id="UP000887578"/>
    </source>
</evidence>
<dbReference type="GO" id="GO:0042048">
    <property type="term" value="P:olfactory behavior"/>
    <property type="evidence" value="ECO:0007669"/>
    <property type="project" value="TreeGrafter"/>
</dbReference>
<dbReference type="Pfam" id="PF10326">
    <property type="entry name" value="7TM_GPCR_Str"/>
    <property type="match status" value="1"/>
</dbReference>
<reference evidence="3" key="1">
    <citation type="submission" date="2022-11" db="UniProtKB">
        <authorList>
            <consortium name="WormBaseParasite"/>
        </authorList>
    </citation>
    <scope>IDENTIFICATION</scope>
</reference>
<dbReference type="Gene3D" id="1.20.1070.10">
    <property type="entry name" value="Rhodopsin 7-helix transmembrane proteins"/>
    <property type="match status" value="1"/>
</dbReference>
<dbReference type="WBParaSite" id="PDA_v2.g27727.t1">
    <property type="protein sequence ID" value="PDA_v2.g27727.t1"/>
    <property type="gene ID" value="PDA_v2.g27727"/>
</dbReference>
<evidence type="ECO:0000256" key="1">
    <source>
        <dbReference type="SAM" id="Phobius"/>
    </source>
</evidence>
<feature type="transmembrane region" description="Helical" evidence="1">
    <location>
        <begin position="124"/>
        <end position="148"/>
    </location>
</feature>
<dbReference type="InterPro" id="IPR019428">
    <property type="entry name" value="7TM_GPCR_serpentine_rcpt_Str"/>
</dbReference>
<dbReference type="AlphaFoldDB" id="A0A914Q874"/>
<keyword evidence="1" id="KW-0472">Membrane</keyword>
<proteinExistence type="predicted"/>
<dbReference type="Proteomes" id="UP000887578">
    <property type="component" value="Unplaced"/>
</dbReference>
<dbReference type="PANTHER" id="PTHR22943:SF248">
    <property type="entry name" value="SEVEN TM RECEPTOR"/>
    <property type="match status" value="1"/>
</dbReference>
<dbReference type="SUPFAM" id="SSF81321">
    <property type="entry name" value="Family A G protein-coupled receptor-like"/>
    <property type="match status" value="1"/>
</dbReference>
<name>A0A914Q874_9BILA</name>
<keyword evidence="2" id="KW-1185">Reference proteome</keyword>
<keyword evidence="1" id="KW-0812">Transmembrane</keyword>
<dbReference type="GO" id="GO:0038022">
    <property type="term" value="F:G protein-coupled olfactory receptor activity"/>
    <property type="evidence" value="ECO:0007669"/>
    <property type="project" value="TreeGrafter"/>
</dbReference>
<dbReference type="PANTHER" id="PTHR22943">
    <property type="entry name" value="7-TRANSMEMBRANE DOMAIN RECEPTOR C.ELEGANS"/>
    <property type="match status" value="1"/>
</dbReference>
<protein>
    <submittedName>
        <fullName evidence="3">G protein-coupled receptor</fullName>
    </submittedName>
</protein>
<evidence type="ECO:0000313" key="3">
    <source>
        <dbReference type="WBParaSite" id="PDA_v2.g27727.t1"/>
    </source>
</evidence>
<sequence>MSFLFLWPSEKVYAEKAKLLEADIYYYKDHLIFVTGDIRKWFSSIQAIYASFLTNISYIIVSWTSFKVWKHLNVMRSNMSTQTRDIHKQMTKALIMQAIIPFLICLLPIGITIIMVIFRASIDGLGIGISLILSWIPIINSATTILIVKQYRRIIIGFFKRIICLKSERYTSTIPYATTNQITNNNKISQA</sequence>